<reference evidence="1 2" key="1">
    <citation type="submission" date="2023-04" db="EMBL/GenBank/DDBJ databases">
        <title>Forest soil microbial communities from Buena Vista Peninsula, Colon Province, Panama.</title>
        <authorList>
            <person name="Bouskill N."/>
        </authorList>
    </citation>
    <scope>NUCLEOTIDE SEQUENCE [LARGE SCALE GENOMIC DNA]</scope>
    <source>
        <strain evidence="1 2">GGS1</strain>
    </source>
</reference>
<comment type="caution">
    <text evidence="1">The sequence shown here is derived from an EMBL/GenBank/DDBJ whole genome shotgun (WGS) entry which is preliminary data.</text>
</comment>
<organism evidence="1 2">
    <name type="scientific">Streptomyces pseudovenezuelae</name>
    <dbReference type="NCBI Taxonomy" id="67350"/>
    <lineage>
        <taxon>Bacteria</taxon>
        <taxon>Bacillati</taxon>
        <taxon>Actinomycetota</taxon>
        <taxon>Actinomycetes</taxon>
        <taxon>Kitasatosporales</taxon>
        <taxon>Streptomycetaceae</taxon>
        <taxon>Streptomyces</taxon>
        <taxon>Streptomyces aurantiacus group</taxon>
    </lineage>
</organism>
<dbReference type="GO" id="GO:0003677">
    <property type="term" value="F:DNA binding"/>
    <property type="evidence" value="ECO:0007669"/>
    <property type="project" value="UniProtKB-KW"/>
</dbReference>
<dbReference type="EMBL" id="JARXVH010000002">
    <property type="protein sequence ID" value="MDH6213716.1"/>
    <property type="molecule type" value="Genomic_DNA"/>
</dbReference>
<dbReference type="InterPro" id="IPR036390">
    <property type="entry name" value="WH_DNA-bd_sf"/>
</dbReference>
<name>A0ABT6LDP5_9ACTN</name>
<dbReference type="Proteomes" id="UP001160499">
    <property type="component" value="Unassembled WGS sequence"/>
</dbReference>
<accession>A0ABT6LDP5</accession>
<protein>
    <submittedName>
        <fullName evidence="1">DNA-binding MarR family transcriptional regulator</fullName>
    </submittedName>
</protein>
<keyword evidence="2" id="KW-1185">Reference proteome</keyword>
<gene>
    <name evidence="1" type="ORF">M2283_000999</name>
</gene>
<evidence type="ECO:0000313" key="2">
    <source>
        <dbReference type="Proteomes" id="UP001160499"/>
    </source>
</evidence>
<dbReference type="RefSeq" id="WP_280874776.1">
    <property type="nucleotide sequence ID" value="NZ_JARXVH010000002.1"/>
</dbReference>
<sequence length="145" mass="15048">MTTTTPTTNGRVIGLAHYAGRAVLESVLADHDATFEQQITLGRVTGAPVERDALAEEIADALKVGTAETQGVLDELIAKGLLAAEASQVRLTDAGQTYYAEVSAEVGEISARIYAGIPAEDLAAAGRVLAQVTARANAELAARRS</sequence>
<proteinExistence type="predicted"/>
<dbReference type="Gene3D" id="1.10.10.10">
    <property type="entry name" value="Winged helix-like DNA-binding domain superfamily/Winged helix DNA-binding domain"/>
    <property type="match status" value="1"/>
</dbReference>
<evidence type="ECO:0000313" key="1">
    <source>
        <dbReference type="EMBL" id="MDH6213716.1"/>
    </source>
</evidence>
<dbReference type="InterPro" id="IPR036388">
    <property type="entry name" value="WH-like_DNA-bd_sf"/>
</dbReference>
<dbReference type="SUPFAM" id="SSF46785">
    <property type="entry name" value="Winged helix' DNA-binding domain"/>
    <property type="match status" value="1"/>
</dbReference>
<keyword evidence="1" id="KW-0238">DNA-binding</keyword>